<evidence type="ECO:0000313" key="3">
    <source>
        <dbReference type="EMBL" id="OKL54656.1"/>
    </source>
</evidence>
<reference evidence="4" key="1">
    <citation type="submission" date="2016-12" db="EMBL/GenBank/DDBJ databases">
        <authorList>
            <person name="Meng X."/>
        </authorList>
    </citation>
    <scope>NUCLEOTIDE SEQUENCE [LARGE SCALE GENOMIC DNA]</scope>
    <source>
        <strain evidence="4">DSM 19116</strain>
    </source>
</reference>
<evidence type="ECO:0000313" key="4">
    <source>
        <dbReference type="Proteomes" id="UP000185628"/>
    </source>
</evidence>
<dbReference type="GO" id="GO:0003676">
    <property type="term" value="F:nucleic acid binding"/>
    <property type="evidence" value="ECO:0007669"/>
    <property type="project" value="InterPro"/>
</dbReference>
<dbReference type="AlphaFoldDB" id="A0A1Q5Q4C4"/>
<gene>
    <name evidence="3" type="ORF">BSZ39_02935</name>
</gene>
<protein>
    <submittedName>
        <fullName evidence="3">16S rRNA (Guanine(966)-N(2))-methyltransferase RsmD</fullName>
    </submittedName>
</protein>
<proteinExistence type="predicted"/>
<evidence type="ECO:0000256" key="2">
    <source>
        <dbReference type="ARBA" id="ARBA00022679"/>
    </source>
</evidence>
<dbReference type="EMBL" id="MQVR01000010">
    <property type="protein sequence ID" value="OKL54656.1"/>
    <property type="molecule type" value="Genomic_DNA"/>
</dbReference>
<dbReference type="SUPFAM" id="SSF53335">
    <property type="entry name" value="S-adenosyl-L-methionine-dependent methyltransferases"/>
    <property type="match status" value="1"/>
</dbReference>
<keyword evidence="2 3" id="KW-0808">Transferase</keyword>
<dbReference type="GO" id="GO:0031167">
    <property type="term" value="P:rRNA methylation"/>
    <property type="evidence" value="ECO:0007669"/>
    <property type="project" value="InterPro"/>
</dbReference>
<dbReference type="CDD" id="cd02440">
    <property type="entry name" value="AdoMet_MTases"/>
    <property type="match status" value="1"/>
</dbReference>
<dbReference type="InterPro" id="IPR029063">
    <property type="entry name" value="SAM-dependent_MTases_sf"/>
</dbReference>
<dbReference type="GO" id="GO:0008168">
    <property type="term" value="F:methyltransferase activity"/>
    <property type="evidence" value="ECO:0007669"/>
    <property type="project" value="UniProtKB-KW"/>
</dbReference>
<dbReference type="Proteomes" id="UP000185628">
    <property type="component" value="Unassembled WGS sequence"/>
</dbReference>
<dbReference type="Gene3D" id="3.40.50.150">
    <property type="entry name" value="Vaccinia Virus protein VP39"/>
    <property type="match status" value="1"/>
</dbReference>
<dbReference type="PANTHER" id="PTHR43542:SF1">
    <property type="entry name" value="METHYLTRANSFERASE"/>
    <property type="match status" value="1"/>
</dbReference>
<dbReference type="InterPro" id="IPR002052">
    <property type="entry name" value="DNA_methylase_N6_adenine_CS"/>
</dbReference>
<dbReference type="InterPro" id="IPR004398">
    <property type="entry name" value="RNA_MeTrfase_RsmD"/>
</dbReference>
<dbReference type="OrthoDB" id="9803017at2"/>
<organism evidence="3 4">
    <name type="scientific">Bowdeniella nasicola</name>
    <dbReference type="NCBI Taxonomy" id="208480"/>
    <lineage>
        <taxon>Bacteria</taxon>
        <taxon>Bacillati</taxon>
        <taxon>Actinomycetota</taxon>
        <taxon>Actinomycetes</taxon>
        <taxon>Actinomycetales</taxon>
        <taxon>Actinomycetaceae</taxon>
        <taxon>Bowdeniella</taxon>
    </lineage>
</organism>
<sequence length="188" mass="20315">MTRIIAGELAGRQLAVPAKGTRPTSDRVREAIFSTLDATGLLPHARVLDLCAGSGALGFEALSRGARHADLVENHSKSAATITANARTLALTEQARVHVTGATSFLECATIAYDVIFIDPPYDIAGELTARCLHLINELDLLTPDGLVVAESATRSEKTDVEGWQVWKEKAYGETRVAYLERADRLEE</sequence>
<dbReference type="NCBIfam" id="TIGR00095">
    <property type="entry name" value="16S rRNA (guanine(966)-N(2))-methyltransferase RsmD"/>
    <property type="match status" value="1"/>
</dbReference>
<keyword evidence="1 3" id="KW-0489">Methyltransferase</keyword>
<dbReference type="PANTHER" id="PTHR43542">
    <property type="entry name" value="METHYLTRANSFERASE"/>
    <property type="match status" value="1"/>
</dbReference>
<accession>A0A1Q5Q4C4</accession>
<evidence type="ECO:0000256" key="1">
    <source>
        <dbReference type="ARBA" id="ARBA00022603"/>
    </source>
</evidence>
<keyword evidence="4" id="KW-1185">Reference proteome</keyword>
<dbReference type="PIRSF" id="PIRSF004553">
    <property type="entry name" value="CHP00095"/>
    <property type="match status" value="1"/>
</dbReference>
<dbReference type="Pfam" id="PF03602">
    <property type="entry name" value="Cons_hypoth95"/>
    <property type="match status" value="1"/>
</dbReference>
<name>A0A1Q5Q4C4_9ACTO</name>
<dbReference type="RefSeq" id="WP_073715898.1">
    <property type="nucleotide sequence ID" value="NZ_MQVR01000010.1"/>
</dbReference>
<dbReference type="PROSITE" id="PS00092">
    <property type="entry name" value="N6_MTASE"/>
    <property type="match status" value="1"/>
</dbReference>
<comment type="caution">
    <text evidence="3">The sequence shown here is derived from an EMBL/GenBank/DDBJ whole genome shotgun (WGS) entry which is preliminary data.</text>
</comment>